<dbReference type="InterPro" id="IPR023346">
    <property type="entry name" value="Lysozyme-like_dom_sf"/>
</dbReference>
<dbReference type="Gene3D" id="1.10.3810.10">
    <property type="entry name" value="Biosynthetic peptidoglycan transglycosylase-like"/>
    <property type="match status" value="1"/>
</dbReference>
<keyword evidence="4" id="KW-0808">Transferase</keyword>
<keyword evidence="3" id="KW-0328">Glycosyltransferase</keyword>
<name>A0ABT4IAU3_9ACTO</name>
<evidence type="ECO:0000259" key="12">
    <source>
        <dbReference type="Pfam" id="PF00912"/>
    </source>
</evidence>
<evidence type="ECO:0000256" key="9">
    <source>
        <dbReference type="SAM" id="MobiDB-lite"/>
    </source>
</evidence>
<evidence type="ECO:0000256" key="4">
    <source>
        <dbReference type="ARBA" id="ARBA00022679"/>
    </source>
</evidence>
<evidence type="ECO:0000256" key="8">
    <source>
        <dbReference type="ARBA" id="ARBA00049902"/>
    </source>
</evidence>
<evidence type="ECO:0000256" key="6">
    <source>
        <dbReference type="ARBA" id="ARBA00023268"/>
    </source>
</evidence>
<dbReference type="InterPro" id="IPR050396">
    <property type="entry name" value="Glycosyltr_51/Transpeptidase"/>
</dbReference>
<keyword evidence="5" id="KW-0378">Hydrolase</keyword>
<evidence type="ECO:0000256" key="3">
    <source>
        <dbReference type="ARBA" id="ARBA00022676"/>
    </source>
</evidence>
<keyword evidence="10" id="KW-0472">Membrane</keyword>
<feature type="compositionally biased region" description="Low complexity" evidence="9">
    <location>
        <begin position="718"/>
        <end position="728"/>
    </location>
</feature>
<dbReference type="InterPro" id="IPR001460">
    <property type="entry name" value="PCN-bd_Tpept"/>
</dbReference>
<evidence type="ECO:0000313" key="14">
    <source>
        <dbReference type="Proteomes" id="UP001072034"/>
    </source>
</evidence>
<reference evidence="13" key="1">
    <citation type="submission" date="2022-10" db="EMBL/GenBank/DDBJ databases">
        <title>Genome sequence of Actinomyces israelii ATCC 10048.</title>
        <authorList>
            <person name="Watt R.M."/>
            <person name="Tong W.M."/>
        </authorList>
    </citation>
    <scope>NUCLEOTIDE SEQUENCE</scope>
    <source>
        <strain evidence="13">ATCC 10048</strain>
    </source>
</reference>
<dbReference type="PANTHER" id="PTHR32282:SF34">
    <property type="entry name" value="PENICILLIN-BINDING PROTEIN 1A"/>
    <property type="match status" value="1"/>
</dbReference>
<gene>
    <name evidence="13" type="ORF">OHJ16_09705</name>
</gene>
<keyword evidence="10" id="KW-0812">Transmembrane</keyword>
<feature type="domain" description="Glycosyl transferase family 51" evidence="12">
    <location>
        <begin position="129"/>
        <end position="299"/>
    </location>
</feature>
<dbReference type="Pfam" id="PF00912">
    <property type="entry name" value="Transgly"/>
    <property type="match status" value="1"/>
</dbReference>
<organism evidence="13 14">
    <name type="scientific">Actinomyces israelii</name>
    <dbReference type="NCBI Taxonomy" id="1659"/>
    <lineage>
        <taxon>Bacteria</taxon>
        <taxon>Bacillati</taxon>
        <taxon>Actinomycetota</taxon>
        <taxon>Actinomycetes</taxon>
        <taxon>Actinomycetales</taxon>
        <taxon>Actinomycetaceae</taxon>
        <taxon>Actinomyces</taxon>
    </lineage>
</organism>
<dbReference type="InterPro" id="IPR012338">
    <property type="entry name" value="Beta-lactam/transpept-like"/>
</dbReference>
<evidence type="ECO:0000313" key="13">
    <source>
        <dbReference type="EMBL" id="MCZ0858315.1"/>
    </source>
</evidence>
<dbReference type="InterPro" id="IPR001264">
    <property type="entry name" value="Glyco_trans_51"/>
</dbReference>
<protein>
    <submittedName>
        <fullName evidence="13">Transglycosylase domain-containing protein</fullName>
    </submittedName>
</protein>
<evidence type="ECO:0000256" key="7">
    <source>
        <dbReference type="ARBA" id="ARBA00034000"/>
    </source>
</evidence>
<dbReference type="EMBL" id="JAPTMY010000020">
    <property type="protein sequence ID" value="MCZ0858315.1"/>
    <property type="molecule type" value="Genomic_DNA"/>
</dbReference>
<comment type="catalytic activity">
    <reaction evidence="8">
        <text>[GlcNAc-(1-&gt;4)-Mur2Ac(oyl-L-Ala-gamma-D-Glu-L-Lys-D-Ala-D-Ala)](n)-di-trans,octa-cis-undecaprenyl diphosphate + beta-D-GlcNAc-(1-&gt;4)-Mur2Ac(oyl-L-Ala-gamma-D-Glu-L-Lys-D-Ala-D-Ala)-di-trans,octa-cis-undecaprenyl diphosphate = [GlcNAc-(1-&gt;4)-Mur2Ac(oyl-L-Ala-gamma-D-Glu-L-Lys-D-Ala-D-Ala)](n+1)-di-trans,octa-cis-undecaprenyl diphosphate + di-trans,octa-cis-undecaprenyl diphosphate + H(+)</text>
        <dbReference type="Rhea" id="RHEA:23708"/>
        <dbReference type="Rhea" id="RHEA-COMP:9602"/>
        <dbReference type="Rhea" id="RHEA-COMP:9603"/>
        <dbReference type="ChEBI" id="CHEBI:15378"/>
        <dbReference type="ChEBI" id="CHEBI:58405"/>
        <dbReference type="ChEBI" id="CHEBI:60033"/>
        <dbReference type="ChEBI" id="CHEBI:78435"/>
        <dbReference type="EC" id="2.4.99.28"/>
    </reaction>
</comment>
<sequence length="845" mass="86623">MADSANKGKRPKGTKLAQAASRYTGQGGARQTGPVPVGGARGKKAGGRPGVRQEATRRRRWINYPRAGKGPVMRWIPGWRFYLGSFLLLIILAVGAFAVAYAMVKVPEPSEFAQAQTTTVYYADGTTKMGEFADVDRTIIDTSGLPDYVGNAVVASEDRTFYSNNGVDPKGIIRAFVNNMRGGDRQGASTLTQQYVKNYYVDTTSSYSGKFKQAIMAIKIDREMNKKKILGSYLNTVYFGRGAYGIEAASNEFFGHPASEMTVSEAALVAGILPAPSTWDPAINPDKAKERWQRVLDFMLEDGYITQEQHDSATYPQTVSSESTETYEGPNGYLLQMVRNELRDENGANLSDQQIDTGGLNIVTTINKDDQDAAVEAVKNLPEGHADNLHVGLVSVDATNGGILALYGGSDYLTDQVNSSTQAVAQAGSTFKPFALIAGLEGGLTLSNSYDGSSPMQIGDGTFTNFQGAQYPRINLIQATTDSVNTAYVQLNRDVGPNATNEVATRAGYPDDTVGMNSYLQNVLGSASPHTLDIATAYATFASQGTRRDTHIVSTVTNGAGSVSYTPSTDGEKVFSDGVMADATYAMQQVVNNGSGKTAQSLGRPVAAKTGSSSDNKSAQFAGYTPQIATAVTLYQAGANGEEESITPWGKYDEITGSTYPADIFTDYMTTALKDLPVEEFPDRTQGSYQAGALDNGTPAPAEVDNSTPEPQQPQAPEPTTVPEQPVGPGQGGTEAPGNGGSQGGGGIDNGGTGGGQGGGTGGGGIDNGNGENGGGQGGGGQGGGGQGGGGQGGGGQGGGGQGGGGQGGGGQGGGGQGGGGQGGGGQGGGGQGGGGQGGGGQGGR</sequence>
<keyword evidence="6" id="KW-0511">Multifunctional enzyme</keyword>
<keyword evidence="1" id="KW-0121">Carboxypeptidase</keyword>
<dbReference type="InterPro" id="IPR036950">
    <property type="entry name" value="PBP_transglycosylase"/>
</dbReference>
<feature type="region of interest" description="Disordered" evidence="9">
    <location>
        <begin position="596"/>
        <end position="619"/>
    </location>
</feature>
<feature type="region of interest" description="Disordered" evidence="9">
    <location>
        <begin position="1"/>
        <end position="57"/>
    </location>
</feature>
<dbReference type="SUPFAM" id="SSF53955">
    <property type="entry name" value="Lysozyme-like"/>
    <property type="match status" value="1"/>
</dbReference>
<comment type="catalytic activity">
    <reaction evidence="7">
        <text>Preferential cleavage: (Ac)2-L-Lys-D-Ala-|-D-Ala. Also transpeptidation of peptidyl-alanyl moieties that are N-acyl substituents of D-alanine.</text>
        <dbReference type="EC" id="3.4.16.4"/>
    </reaction>
</comment>
<evidence type="ECO:0000259" key="11">
    <source>
        <dbReference type="Pfam" id="PF00905"/>
    </source>
</evidence>
<feature type="transmembrane region" description="Helical" evidence="10">
    <location>
        <begin position="81"/>
        <end position="104"/>
    </location>
</feature>
<keyword evidence="2" id="KW-0645">Protease</keyword>
<keyword evidence="10" id="KW-1133">Transmembrane helix</keyword>
<dbReference type="PANTHER" id="PTHR32282">
    <property type="entry name" value="BINDING PROTEIN TRANSPEPTIDASE, PUTATIVE-RELATED"/>
    <property type="match status" value="1"/>
</dbReference>
<dbReference type="RefSeq" id="WP_268917723.1">
    <property type="nucleotide sequence ID" value="NZ_JAPTMY010000020.1"/>
</dbReference>
<evidence type="ECO:0000256" key="5">
    <source>
        <dbReference type="ARBA" id="ARBA00022801"/>
    </source>
</evidence>
<feature type="compositionally biased region" description="Gly residues" evidence="9">
    <location>
        <begin position="729"/>
        <end position="845"/>
    </location>
</feature>
<dbReference type="SUPFAM" id="SSF56601">
    <property type="entry name" value="beta-lactamase/transpeptidase-like"/>
    <property type="match status" value="1"/>
</dbReference>
<feature type="domain" description="Penicillin-binding protein transpeptidase" evidence="11">
    <location>
        <begin position="393"/>
        <end position="638"/>
    </location>
</feature>
<evidence type="ECO:0000256" key="1">
    <source>
        <dbReference type="ARBA" id="ARBA00022645"/>
    </source>
</evidence>
<evidence type="ECO:0000256" key="2">
    <source>
        <dbReference type="ARBA" id="ARBA00022670"/>
    </source>
</evidence>
<accession>A0ABT4IAU3</accession>
<keyword evidence="14" id="KW-1185">Reference proteome</keyword>
<comment type="caution">
    <text evidence="13">The sequence shown here is derived from an EMBL/GenBank/DDBJ whole genome shotgun (WGS) entry which is preliminary data.</text>
</comment>
<proteinExistence type="predicted"/>
<dbReference type="Pfam" id="PF00905">
    <property type="entry name" value="Transpeptidase"/>
    <property type="match status" value="1"/>
</dbReference>
<dbReference type="Gene3D" id="3.40.710.10">
    <property type="entry name" value="DD-peptidase/beta-lactamase superfamily"/>
    <property type="match status" value="1"/>
</dbReference>
<feature type="compositionally biased region" description="Polar residues" evidence="9">
    <location>
        <begin position="610"/>
        <end position="619"/>
    </location>
</feature>
<feature type="region of interest" description="Disordered" evidence="9">
    <location>
        <begin position="683"/>
        <end position="845"/>
    </location>
</feature>
<dbReference type="Proteomes" id="UP001072034">
    <property type="component" value="Unassembled WGS sequence"/>
</dbReference>
<evidence type="ECO:0000256" key="10">
    <source>
        <dbReference type="SAM" id="Phobius"/>
    </source>
</evidence>